<keyword evidence="6 10" id="KW-0812">Transmembrane</keyword>
<accession>A0ABQ5XAZ3</accession>
<evidence type="ECO:0000313" key="13">
    <source>
        <dbReference type="EMBL" id="GLQ88351.1"/>
    </source>
</evidence>
<keyword evidence="7" id="KW-0418">Kinase</keyword>
<feature type="domain" description="Histidine kinase" evidence="11">
    <location>
        <begin position="268"/>
        <end position="457"/>
    </location>
</feature>
<evidence type="ECO:0000256" key="6">
    <source>
        <dbReference type="ARBA" id="ARBA00022692"/>
    </source>
</evidence>
<gene>
    <name evidence="13" type="ORF">GCM10007898_19200</name>
</gene>
<dbReference type="EMBL" id="BSOA01000015">
    <property type="protein sequence ID" value="GLQ88351.1"/>
    <property type="molecule type" value="Genomic_DNA"/>
</dbReference>
<dbReference type="EC" id="2.7.13.3" evidence="3"/>
<dbReference type="RefSeq" id="WP_284331795.1">
    <property type="nucleotide sequence ID" value="NZ_BSOA01000015.1"/>
</dbReference>
<dbReference type="SUPFAM" id="SSF55874">
    <property type="entry name" value="ATPase domain of HSP90 chaperone/DNA topoisomerase II/histidine kinase"/>
    <property type="match status" value="1"/>
</dbReference>
<dbReference type="Proteomes" id="UP001156627">
    <property type="component" value="Unassembled WGS sequence"/>
</dbReference>
<dbReference type="InterPro" id="IPR036890">
    <property type="entry name" value="HATPase_C_sf"/>
</dbReference>
<evidence type="ECO:0000256" key="9">
    <source>
        <dbReference type="ARBA" id="ARBA00023012"/>
    </source>
</evidence>
<dbReference type="SUPFAM" id="SSF47384">
    <property type="entry name" value="Homodimeric domain of signal transducing histidine kinase"/>
    <property type="match status" value="1"/>
</dbReference>
<feature type="transmembrane region" description="Helical" evidence="10">
    <location>
        <begin position="12"/>
        <end position="35"/>
    </location>
</feature>
<evidence type="ECO:0000313" key="14">
    <source>
        <dbReference type="Proteomes" id="UP001156627"/>
    </source>
</evidence>
<dbReference type="PANTHER" id="PTHR45436">
    <property type="entry name" value="SENSOR HISTIDINE KINASE YKOH"/>
    <property type="match status" value="1"/>
</dbReference>
<dbReference type="InterPro" id="IPR050428">
    <property type="entry name" value="TCS_sensor_his_kinase"/>
</dbReference>
<evidence type="ECO:0000256" key="10">
    <source>
        <dbReference type="SAM" id="Phobius"/>
    </source>
</evidence>
<evidence type="ECO:0000259" key="11">
    <source>
        <dbReference type="PROSITE" id="PS50109"/>
    </source>
</evidence>
<evidence type="ECO:0000256" key="4">
    <source>
        <dbReference type="ARBA" id="ARBA00022553"/>
    </source>
</evidence>
<keyword evidence="4" id="KW-0597">Phosphoprotein</keyword>
<keyword evidence="5" id="KW-0808">Transferase</keyword>
<evidence type="ECO:0000259" key="12">
    <source>
        <dbReference type="PROSITE" id="PS50885"/>
    </source>
</evidence>
<dbReference type="Gene3D" id="3.30.565.10">
    <property type="entry name" value="Histidine kinase-like ATPase, C-terminal domain"/>
    <property type="match status" value="1"/>
</dbReference>
<keyword evidence="14" id="KW-1185">Reference proteome</keyword>
<dbReference type="InterPro" id="IPR036097">
    <property type="entry name" value="HisK_dim/P_sf"/>
</dbReference>
<evidence type="ECO:0000256" key="1">
    <source>
        <dbReference type="ARBA" id="ARBA00000085"/>
    </source>
</evidence>
<dbReference type="InterPro" id="IPR003660">
    <property type="entry name" value="HAMP_dom"/>
</dbReference>
<keyword evidence="9" id="KW-0902">Two-component regulatory system</keyword>
<proteinExistence type="predicted"/>
<feature type="domain" description="HAMP" evidence="12">
    <location>
        <begin position="208"/>
        <end position="260"/>
    </location>
</feature>
<evidence type="ECO:0000256" key="7">
    <source>
        <dbReference type="ARBA" id="ARBA00022777"/>
    </source>
</evidence>
<dbReference type="Pfam" id="PF00512">
    <property type="entry name" value="HisKA"/>
    <property type="match status" value="1"/>
</dbReference>
<dbReference type="SMART" id="SM00388">
    <property type="entry name" value="HisKA"/>
    <property type="match status" value="1"/>
</dbReference>
<organism evidence="13 14">
    <name type="scientific">Dyella flagellata</name>
    <dbReference type="NCBI Taxonomy" id="1867833"/>
    <lineage>
        <taxon>Bacteria</taxon>
        <taxon>Pseudomonadati</taxon>
        <taxon>Pseudomonadota</taxon>
        <taxon>Gammaproteobacteria</taxon>
        <taxon>Lysobacterales</taxon>
        <taxon>Rhodanobacteraceae</taxon>
        <taxon>Dyella</taxon>
    </lineage>
</organism>
<dbReference type="CDD" id="cd00082">
    <property type="entry name" value="HisKA"/>
    <property type="match status" value="1"/>
</dbReference>
<dbReference type="PROSITE" id="PS50109">
    <property type="entry name" value="HIS_KIN"/>
    <property type="match status" value="1"/>
</dbReference>
<dbReference type="Gene3D" id="1.10.287.130">
    <property type="match status" value="1"/>
</dbReference>
<protein>
    <recommendedName>
        <fullName evidence="3">histidine kinase</fullName>
        <ecNumber evidence="3">2.7.13.3</ecNumber>
    </recommendedName>
</protein>
<feature type="transmembrane region" description="Helical" evidence="10">
    <location>
        <begin position="187"/>
        <end position="207"/>
    </location>
</feature>
<keyword evidence="8 10" id="KW-1133">Transmembrane helix</keyword>
<sequence>MHPATALRRTSLRFRTTLLVIAAIVVVLGTATLVIDIRVDNEVAQRADTDLLEHAQALADIFTARTKASGQTFPSHWIPSFLADDGTLYFRIDCRGQHVMSSDEVASLAWPTPTQGQSMAFADAADHHGTKLRAIALRFFPDLDAMHDAPADSGAAANESTAAPDCLLGLAADRSEALDFQRSLDHIEFGCVVLGFLIVAILTPLLVTRSLRPLAGLALAMDQIGPDTPSMRLQSTRIRELAPLIARFNAVLSRMEEGLLRERQFASGVAHELRTPLAELRTAIEVELRYPSDRDVREVLADLGDIGAKMERIVTALLLLTRIEAGIEQLSLQPVDVGALTHALLDRYRQRLHERALQLQVEIEPQVMWRADATLLDVLLGNLLGNALAYAPAGSTIMLRCTALSWSVTNPAPELTEQDVAHMKQRFWRKGKEAGVHTGLGLALAASVARAQSLRLGLALQDANLQASVTR</sequence>
<name>A0ABQ5XAZ3_9GAMM</name>
<keyword evidence="10" id="KW-0472">Membrane</keyword>
<dbReference type="InterPro" id="IPR003661">
    <property type="entry name" value="HisK_dim/P_dom"/>
</dbReference>
<dbReference type="PROSITE" id="PS50885">
    <property type="entry name" value="HAMP"/>
    <property type="match status" value="1"/>
</dbReference>
<evidence type="ECO:0000256" key="5">
    <source>
        <dbReference type="ARBA" id="ARBA00022679"/>
    </source>
</evidence>
<dbReference type="InterPro" id="IPR005467">
    <property type="entry name" value="His_kinase_dom"/>
</dbReference>
<comment type="catalytic activity">
    <reaction evidence="1">
        <text>ATP + protein L-histidine = ADP + protein N-phospho-L-histidine.</text>
        <dbReference type="EC" id="2.7.13.3"/>
    </reaction>
</comment>
<evidence type="ECO:0000256" key="3">
    <source>
        <dbReference type="ARBA" id="ARBA00012438"/>
    </source>
</evidence>
<reference evidence="14" key="1">
    <citation type="journal article" date="2019" name="Int. J. Syst. Evol. Microbiol.">
        <title>The Global Catalogue of Microorganisms (GCM) 10K type strain sequencing project: providing services to taxonomists for standard genome sequencing and annotation.</title>
        <authorList>
            <consortium name="The Broad Institute Genomics Platform"/>
            <consortium name="The Broad Institute Genome Sequencing Center for Infectious Disease"/>
            <person name="Wu L."/>
            <person name="Ma J."/>
        </authorList>
    </citation>
    <scope>NUCLEOTIDE SEQUENCE [LARGE SCALE GENOMIC DNA]</scope>
    <source>
        <strain evidence="14">NBRC 111981</strain>
    </source>
</reference>
<comment type="caution">
    <text evidence="13">The sequence shown here is derived from an EMBL/GenBank/DDBJ whole genome shotgun (WGS) entry which is preliminary data.</text>
</comment>
<evidence type="ECO:0000256" key="8">
    <source>
        <dbReference type="ARBA" id="ARBA00022989"/>
    </source>
</evidence>
<comment type="subcellular location">
    <subcellularLocation>
        <location evidence="2">Membrane</location>
    </subcellularLocation>
</comment>
<dbReference type="PANTHER" id="PTHR45436:SF5">
    <property type="entry name" value="SENSOR HISTIDINE KINASE TRCS"/>
    <property type="match status" value="1"/>
</dbReference>
<dbReference type="Pfam" id="PF02518">
    <property type="entry name" value="HATPase_c"/>
    <property type="match status" value="1"/>
</dbReference>
<evidence type="ECO:0000256" key="2">
    <source>
        <dbReference type="ARBA" id="ARBA00004370"/>
    </source>
</evidence>
<dbReference type="InterPro" id="IPR003594">
    <property type="entry name" value="HATPase_dom"/>
</dbReference>